<reference evidence="4 5" key="1">
    <citation type="journal article" date="2021" name="Comput. Struct. Biotechnol. J.">
        <title>De novo genome assembly of the potent medicinal plant Rehmannia glutinosa using nanopore technology.</title>
        <authorList>
            <person name="Ma L."/>
            <person name="Dong C."/>
            <person name="Song C."/>
            <person name="Wang X."/>
            <person name="Zheng X."/>
            <person name="Niu Y."/>
            <person name="Chen S."/>
            <person name="Feng W."/>
        </authorList>
    </citation>
    <scope>NUCLEOTIDE SEQUENCE [LARGE SCALE GENOMIC DNA]</scope>
    <source>
        <strain evidence="4">DH-2019</strain>
    </source>
</reference>
<sequence length="196" mass="22426">MKTEIRDYRLPVYSHKLYRVILDDVDEIKTLVTNDATMVTAWLINTEKLNRRVLDRLIVGLDIEWLPYFYNNMEHPVATLQLSVGKSCLVLQILHALAIPLGLSGFLANSNYTFVGVGIEEDVRKLRNDYGLEVANTIDLRSWAAYKLGRAELRNVGLKALTKEVLGVEIEKPQNVRLSRWDNRVLTEDQVIICIS</sequence>
<name>A0ABR0UQQ2_REHGL</name>
<evidence type="ECO:0000256" key="1">
    <source>
        <dbReference type="ARBA" id="ARBA00022722"/>
    </source>
</evidence>
<dbReference type="PANTHER" id="PTHR13620">
    <property type="entry name" value="3-5 EXONUCLEASE"/>
    <property type="match status" value="1"/>
</dbReference>
<dbReference type="InterPro" id="IPR012337">
    <property type="entry name" value="RNaseH-like_sf"/>
</dbReference>
<keyword evidence="2" id="KW-0378">Hydrolase</keyword>
<dbReference type="PANTHER" id="PTHR13620:SF105">
    <property type="entry name" value="OS01G0737700 PROTEIN"/>
    <property type="match status" value="1"/>
</dbReference>
<evidence type="ECO:0000256" key="2">
    <source>
        <dbReference type="ARBA" id="ARBA00022801"/>
    </source>
</evidence>
<organism evidence="4 5">
    <name type="scientific">Rehmannia glutinosa</name>
    <name type="common">Chinese foxglove</name>
    <dbReference type="NCBI Taxonomy" id="99300"/>
    <lineage>
        <taxon>Eukaryota</taxon>
        <taxon>Viridiplantae</taxon>
        <taxon>Streptophyta</taxon>
        <taxon>Embryophyta</taxon>
        <taxon>Tracheophyta</taxon>
        <taxon>Spermatophyta</taxon>
        <taxon>Magnoliopsida</taxon>
        <taxon>eudicotyledons</taxon>
        <taxon>Gunneridae</taxon>
        <taxon>Pentapetalae</taxon>
        <taxon>asterids</taxon>
        <taxon>lamiids</taxon>
        <taxon>Lamiales</taxon>
        <taxon>Orobanchaceae</taxon>
        <taxon>Rehmannieae</taxon>
        <taxon>Rehmannia</taxon>
    </lineage>
</organism>
<protein>
    <recommendedName>
        <fullName evidence="3">3'-5' exonuclease domain-containing protein</fullName>
    </recommendedName>
</protein>
<dbReference type="SUPFAM" id="SSF53098">
    <property type="entry name" value="Ribonuclease H-like"/>
    <property type="match status" value="1"/>
</dbReference>
<feature type="domain" description="3'-5' exonuclease" evidence="3">
    <location>
        <begin position="47"/>
        <end position="191"/>
    </location>
</feature>
<dbReference type="CDD" id="cd06141">
    <property type="entry name" value="WRN_exo"/>
    <property type="match status" value="1"/>
</dbReference>
<evidence type="ECO:0000259" key="3">
    <source>
        <dbReference type="Pfam" id="PF01612"/>
    </source>
</evidence>
<dbReference type="Gene3D" id="3.30.420.10">
    <property type="entry name" value="Ribonuclease H-like superfamily/Ribonuclease H"/>
    <property type="match status" value="1"/>
</dbReference>
<comment type="caution">
    <text evidence="4">The sequence shown here is derived from an EMBL/GenBank/DDBJ whole genome shotgun (WGS) entry which is preliminary data.</text>
</comment>
<proteinExistence type="predicted"/>
<dbReference type="EMBL" id="JABTTQ020002281">
    <property type="protein sequence ID" value="KAK6124937.1"/>
    <property type="molecule type" value="Genomic_DNA"/>
</dbReference>
<gene>
    <name evidence="4" type="ORF">DH2020_041319</name>
</gene>
<evidence type="ECO:0000313" key="5">
    <source>
        <dbReference type="Proteomes" id="UP001318860"/>
    </source>
</evidence>
<accession>A0ABR0UQQ2</accession>
<evidence type="ECO:0000313" key="4">
    <source>
        <dbReference type="EMBL" id="KAK6124937.1"/>
    </source>
</evidence>
<dbReference type="InterPro" id="IPR051132">
    <property type="entry name" value="3-5_Exonuclease_domain"/>
</dbReference>
<dbReference type="Pfam" id="PF01612">
    <property type="entry name" value="DNA_pol_A_exo1"/>
    <property type="match status" value="1"/>
</dbReference>
<keyword evidence="5" id="KW-1185">Reference proteome</keyword>
<dbReference type="InterPro" id="IPR002562">
    <property type="entry name" value="3'-5'_exonuclease_dom"/>
</dbReference>
<keyword evidence="1" id="KW-0540">Nuclease</keyword>
<dbReference type="Proteomes" id="UP001318860">
    <property type="component" value="Unassembled WGS sequence"/>
</dbReference>
<dbReference type="InterPro" id="IPR036397">
    <property type="entry name" value="RNaseH_sf"/>
</dbReference>